<keyword evidence="2" id="KW-0472">Membrane</keyword>
<dbReference type="Gene3D" id="3.60.40.10">
    <property type="entry name" value="PPM-type phosphatase domain"/>
    <property type="match status" value="1"/>
</dbReference>
<reference evidence="4 5" key="1">
    <citation type="journal article" date="2015" name="Int. J. Syst. Evol. Microbiol.">
        <title>Mariniphaga sediminis sp. nov., isolated from coastal sediment.</title>
        <authorList>
            <person name="Wang F.Q."/>
            <person name="Shen Q.Y."/>
            <person name="Chen G.J."/>
            <person name="Du Z.J."/>
        </authorList>
    </citation>
    <scope>NUCLEOTIDE SEQUENCE [LARGE SCALE GENOMIC DNA]</scope>
    <source>
        <strain evidence="4 5">SY21</strain>
    </source>
</reference>
<evidence type="ECO:0000256" key="2">
    <source>
        <dbReference type="SAM" id="Phobius"/>
    </source>
</evidence>
<proteinExistence type="predicted"/>
<dbReference type="InterPro" id="IPR052016">
    <property type="entry name" value="Bact_Sigma-Reg"/>
</dbReference>
<evidence type="ECO:0000256" key="1">
    <source>
        <dbReference type="ARBA" id="ARBA00022801"/>
    </source>
</evidence>
<evidence type="ECO:0000259" key="3">
    <source>
        <dbReference type="SMART" id="SM00331"/>
    </source>
</evidence>
<feature type="domain" description="PPM-type phosphatase" evidence="3">
    <location>
        <begin position="417"/>
        <end position="633"/>
    </location>
</feature>
<name>A0A399CUP5_9BACT</name>
<dbReference type="PANTHER" id="PTHR43156:SF2">
    <property type="entry name" value="STAGE II SPORULATION PROTEIN E"/>
    <property type="match status" value="1"/>
</dbReference>
<dbReference type="InterPro" id="IPR001932">
    <property type="entry name" value="PPM-type_phosphatase-like_dom"/>
</dbReference>
<dbReference type="SUPFAM" id="SSF81606">
    <property type="entry name" value="PP2C-like"/>
    <property type="match status" value="1"/>
</dbReference>
<evidence type="ECO:0000313" key="5">
    <source>
        <dbReference type="Proteomes" id="UP000266441"/>
    </source>
</evidence>
<dbReference type="EMBL" id="QWET01000033">
    <property type="protein sequence ID" value="RIH62848.1"/>
    <property type="molecule type" value="Genomic_DNA"/>
</dbReference>
<accession>A0A399CUP5</accession>
<dbReference type="OrthoDB" id="9763484at2"/>
<comment type="caution">
    <text evidence="4">The sequence shown here is derived from an EMBL/GenBank/DDBJ whole genome shotgun (WGS) entry which is preliminary data.</text>
</comment>
<keyword evidence="2" id="KW-1133">Transmembrane helix</keyword>
<dbReference type="Gene3D" id="3.30.450.20">
    <property type="entry name" value="PAS domain"/>
    <property type="match status" value="1"/>
</dbReference>
<dbReference type="RefSeq" id="WP_119352207.1">
    <property type="nucleotide sequence ID" value="NZ_QWET01000033.1"/>
</dbReference>
<feature type="transmembrane region" description="Helical" evidence="2">
    <location>
        <begin position="6"/>
        <end position="32"/>
    </location>
</feature>
<evidence type="ECO:0000313" key="4">
    <source>
        <dbReference type="EMBL" id="RIH62848.1"/>
    </source>
</evidence>
<dbReference type="SMART" id="SM00331">
    <property type="entry name" value="PP2C_SIG"/>
    <property type="match status" value="1"/>
</dbReference>
<dbReference type="Proteomes" id="UP000266441">
    <property type="component" value="Unassembled WGS sequence"/>
</dbReference>
<sequence>MFNKSIAYRLSFFISLAVISVFITFIAASFLFNRSLLRNNIENRAITLSSEVNKLVNRDIVTTREVSTNIAEQILYYSSNGDAEKLLSWVMEKYSFLNAIHIQIDSIVPLSHNYLFLFREADSLVFKQSDHPAFFCQIEKELFDKIEDKTIPGWTKPYKCDEQGDMVIACYIPVWFYPEGKSRVFAGHVITELSLTDLNDALNQLKIGKRGYAFLINKEGDYITHPNEEWILKQDVYSLPSKSLDKRKIDLHDILSNERSGSAIVYPEILHFEKSWVYYAPVDEIQWFLIFVMPYRELFYELYLVTFRMLIFALAGIIVIFFIISYITKKLIEPLSDVTSRLTTLSSPPVREGLSNTRNEVKQVSDTLEYLKAWFEKYRIAREEEELSSLRRKQDLQQASEIQGSLIKTNFPAFPDRNDVDLYAIYKPARVVSGDLFDYFFIDENNLVFTIGDVSGKGIPAAIFMSVAQTIIKNNSTFKKAKNIVKKANIELCTSNQNQFFLTLFLGVMNLKKGELTFCNAAHNFPYILKPDGKIVELKHTHGLPLGLYPEKTYNDTRIKLEMGDTLILYTDGITELQNEQKVHFGNERFKENIRKLEGLPPAEIVHRLDQKLEFFRGNSPQADDICLFVIKYNA</sequence>
<dbReference type="AlphaFoldDB" id="A0A399CUP5"/>
<keyword evidence="2" id="KW-0812">Transmembrane</keyword>
<dbReference type="CDD" id="cd12912">
    <property type="entry name" value="PDC2_MCP_like"/>
    <property type="match status" value="1"/>
</dbReference>
<dbReference type="PANTHER" id="PTHR43156">
    <property type="entry name" value="STAGE II SPORULATION PROTEIN E-RELATED"/>
    <property type="match status" value="1"/>
</dbReference>
<dbReference type="InterPro" id="IPR036457">
    <property type="entry name" value="PPM-type-like_dom_sf"/>
</dbReference>
<gene>
    <name evidence="4" type="ORF">D1164_22725</name>
</gene>
<dbReference type="GO" id="GO:0016791">
    <property type="term" value="F:phosphatase activity"/>
    <property type="evidence" value="ECO:0007669"/>
    <property type="project" value="TreeGrafter"/>
</dbReference>
<keyword evidence="1" id="KW-0378">Hydrolase</keyword>
<dbReference type="Pfam" id="PF07228">
    <property type="entry name" value="SpoIIE"/>
    <property type="match status" value="1"/>
</dbReference>
<protein>
    <recommendedName>
        <fullName evidence="3">PPM-type phosphatase domain-containing protein</fullName>
    </recommendedName>
</protein>
<feature type="transmembrane region" description="Helical" evidence="2">
    <location>
        <begin position="302"/>
        <end position="327"/>
    </location>
</feature>
<keyword evidence="5" id="KW-1185">Reference proteome</keyword>
<organism evidence="4 5">
    <name type="scientific">Mariniphaga sediminis</name>
    <dbReference type="NCBI Taxonomy" id="1628158"/>
    <lineage>
        <taxon>Bacteria</taxon>
        <taxon>Pseudomonadati</taxon>
        <taxon>Bacteroidota</taxon>
        <taxon>Bacteroidia</taxon>
        <taxon>Marinilabiliales</taxon>
        <taxon>Prolixibacteraceae</taxon>
        <taxon>Mariniphaga</taxon>
    </lineage>
</organism>